<proteinExistence type="predicted"/>
<dbReference type="EMBL" id="JBHTEE010000001">
    <property type="protein sequence ID" value="MFC7602959.1"/>
    <property type="molecule type" value="Genomic_DNA"/>
</dbReference>
<dbReference type="RefSeq" id="WP_343975783.1">
    <property type="nucleotide sequence ID" value="NZ_BAAAGK010000132.1"/>
</dbReference>
<feature type="domain" description="DUF1722" evidence="1">
    <location>
        <begin position="41"/>
        <end position="156"/>
    </location>
</feature>
<organism evidence="2 3">
    <name type="scientific">Streptosporangium amethystogenes subsp. fukuiense</name>
    <dbReference type="NCBI Taxonomy" id="698418"/>
    <lineage>
        <taxon>Bacteria</taxon>
        <taxon>Bacillati</taxon>
        <taxon>Actinomycetota</taxon>
        <taxon>Actinomycetes</taxon>
        <taxon>Streptosporangiales</taxon>
        <taxon>Streptosporangiaceae</taxon>
        <taxon>Streptosporangium</taxon>
    </lineage>
</organism>
<protein>
    <submittedName>
        <fullName evidence="2">YbgA family protein</fullName>
    </submittedName>
</protein>
<reference evidence="3" key="1">
    <citation type="journal article" date="2019" name="Int. J. Syst. Evol. Microbiol.">
        <title>The Global Catalogue of Microorganisms (GCM) 10K type strain sequencing project: providing services to taxonomists for standard genome sequencing and annotation.</title>
        <authorList>
            <consortium name="The Broad Institute Genomics Platform"/>
            <consortium name="The Broad Institute Genome Sequencing Center for Infectious Disease"/>
            <person name="Wu L."/>
            <person name="Ma J."/>
        </authorList>
    </citation>
    <scope>NUCLEOTIDE SEQUENCE [LARGE SCALE GENOMIC DNA]</scope>
    <source>
        <strain evidence="3">JCM 10083</strain>
    </source>
</reference>
<dbReference type="Pfam" id="PF08349">
    <property type="entry name" value="DUF1722"/>
    <property type="match status" value="1"/>
</dbReference>
<dbReference type="Proteomes" id="UP001596514">
    <property type="component" value="Unassembled WGS sequence"/>
</dbReference>
<name>A0ABW2T3N3_9ACTN</name>
<dbReference type="InterPro" id="IPR013560">
    <property type="entry name" value="DUF1722"/>
</dbReference>
<sequence>MNGWTDGTAVMERIFAGLRLRALLESDWRPRDLVSFHARHKMQLLAHHPVAYRQAGRVVAQAGTRPREELAADYARLFHAAFAVEAGIGRNVNVLQHCMGMLGGSLDPAHRFELVRAIASYQAGQVALSVPAALLRGYARGEAARYVRDQTFFSPYSEDLRDQVAD</sequence>
<comment type="caution">
    <text evidence="2">The sequence shown here is derived from an EMBL/GenBank/DDBJ whole genome shotgun (WGS) entry which is preliminary data.</text>
</comment>
<evidence type="ECO:0000313" key="2">
    <source>
        <dbReference type="EMBL" id="MFC7602959.1"/>
    </source>
</evidence>
<evidence type="ECO:0000259" key="1">
    <source>
        <dbReference type="Pfam" id="PF08349"/>
    </source>
</evidence>
<gene>
    <name evidence="2" type="ORF">ACFQVD_22910</name>
</gene>
<accession>A0ABW2T3N3</accession>
<keyword evidence="3" id="KW-1185">Reference proteome</keyword>
<evidence type="ECO:0000313" key="3">
    <source>
        <dbReference type="Proteomes" id="UP001596514"/>
    </source>
</evidence>